<dbReference type="Pfam" id="PF04083">
    <property type="entry name" value="Abhydro_lipase"/>
    <property type="match status" value="1"/>
</dbReference>
<proteinExistence type="predicted"/>
<dbReference type="Proteomes" id="UP000752696">
    <property type="component" value="Unassembled WGS sequence"/>
</dbReference>
<keyword evidence="3" id="KW-1185">Reference proteome</keyword>
<evidence type="ECO:0000259" key="1">
    <source>
        <dbReference type="Pfam" id="PF04083"/>
    </source>
</evidence>
<reference evidence="2" key="1">
    <citation type="submission" date="2020-07" db="EMBL/GenBank/DDBJ databases">
        <authorList>
            <person name="Nazaruddin N."/>
        </authorList>
    </citation>
    <scope>NUCLEOTIDE SEQUENCE</scope>
</reference>
<feature type="domain" description="Partial AB-hydrolase lipase" evidence="1">
    <location>
        <begin position="3"/>
        <end position="59"/>
    </location>
</feature>
<dbReference type="InterPro" id="IPR029058">
    <property type="entry name" value="AB_hydrolase_fold"/>
</dbReference>
<dbReference type="AlphaFoldDB" id="A0A6V7H437"/>
<dbReference type="OrthoDB" id="7613765at2759"/>
<dbReference type="SUPFAM" id="SSF53474">
    <property type="entry name" value="alpha/beta-Hydrolases"/>
    <property type="match status" value="1"/>
</dbReference>
<dbReference type="EMBL" id="CAJDYZ010007023">
    <property type="protein sequence ID" value="CAD1473969.1"/>
    <property type="molecule type" value="Genomic_DNA"/>
</dbReference>
<dbReference type="PANTHER" id="PTHR11005">
    <property type="entry name" value="LYSOSOMAL ACID LIPASE-RELATED"/>
    <property type="match status" value="1"/>
</dbReference>
<evidence type="ECO:0000313" key="2">
    <source>
        <dbReference type="EMBL" id="CAD1473969.1"/>
    </source>
</evidence>
<dbReference type="InterPro" id="IPR006693">
    <property type="entry name" value="AB_hydrolase_lipase"/>
</dbReference>
<protein>
    <recommendedName>
        <fullName evidence="1">Partial AB-hydrolase lipase domain-containing protein</fullName>
    </recommendedName>
</protein>
<comment type="caution">
    <text evidence="2">The sequence shown here is derived from an EMBL/GenBank/DDBJ whole genome shotgun (WGS) entry which is preliminary data.</text>
</comment>
<organism evidence="2 3">
    <name type="scientific">Heterotrigona itama</name>
    <dbReference type="NCBI Taxonomy" id="395501"/>
    <lineage>
        <taxon>Eukaryota</taxon>
        <taxon>Metazoa</taxon>
        <taxon>Ecdysozoa</taxon>
        <taxon>Arthropoda</taxon>
        <taxon>Hexapoda</taxon>
        <taxon>Insecta</taxon>
        <taxon>Pterygota</taxon>
        <taxon>Neoptera</taxon>
        <taxon>Endopterygota</taxon>
        <taxon>Hymenoptera</taxon>
        <taxon>Apocrita</taxon>
        <taxon>Aculeata</taxon>
        <taxon>Apoidea</taxon>
        <taxon>Anthophila</taxon>
        <taxon>Apidae</taxon>
        <taxon>Heterotrigona</taxon>
    </lineage>
</organism>
<dbReference type="Gene3D" id="3.40.50.1820">
    <property type="entry name" value="alpha/beta hydrolase"/>
    <property type="match status" value="1"/>
</dbReference>
<evidence type="ECO:0000313" key="3">
    <source>
        <dbReference type="Proteomes" id="UP000752696"/>
    </source>
</evidence>
<feature type="non-terminal residue" evidence="2">
    <location>
        <position position="102"/>
    </location>
</feature>
<accession>A0A6V7H437</accession>
<sequence>RNCAKSGIRSRNLEVVTQDGYILQLDRVAGSKKSLPSDNKTAVLLLHGILDCSVTWLVSGPEVGYILTDQGHDVWLANVRGSRFLQKHLNLTTSDAEYRFDA</sequence>
<name>A0A6V7H437_9HYME</name>
<dbReference type="GO" id="GO:0006629">
    <property type="term" value="P:lipid metabolic process"/>
    <property type="evidence" value="ECO:0007669"/>
    <property type="project" value="InterPro"/>
</dbReference>
<gene>
    <name evidence="2" type="ORF">MHI_LOCUS423065</name>
</gene>